<keyword evidence="1 2" id="KW-0732">Signal</keyword>
<feature type="chain" id="PRO_5037224534" evidence="2">
    <location>
        <begin position="28"/>
        <end position="330"/>
    </location>
</feature>
<dbReference type="GO" id="GO:0055085">
    <property type="term" value="P:transmembrane transport"/>
    <property type="evidence" value="ECO:0007669"/>
    <property type="project" value="InterPro"/>
</dbReference>
<dbReference type="Proteomes" id="UP000773614">
    <property type="component" value="Unassembled WGS sequence"/>
</dbReference>
<keyword evidence="4" id="KW-1185">Reference proteome</keyword>
<reference evidence="3" key="1">
    <citation type="submission" date="2019-03" db="EMBL/GenBank/DDBJ databases">
        <title>Afifella sp. nov., isolated from activated sludge.</title>
        <authorList>
            <person name="Li Q."/>
            <person name="Liu Y."/>
        </authorList>
    </citation>
    <scope>NUCLEOTIDE SEQUENCE</scope>
    <source>
        <strain evidence="3">L72</strain>
    </source>
</reference>
<protein>
    <submittedName>
        <fullName evidence="3">C4-dicarboxylate ABC transporter substrate-binding protein</fullName>
    </submittedName>
</protein>
<dbReference type="Pfam" id="PF03480">
    <property type="entry name" value="DctP"/>
    <property type="match status" value="1"/>
</dbReference>
<evidence type="ECO:0000313" key="4">
    <source>
        <dbReference type="Proteomes" id="UP000773614"/>
    </source>
</evidence>
<dbReference type="Gene3D" id="3.40.190.170">
    <property type="entry name" value="Bacterial extracellular solute-binding protein, family 7"/>
    <property type="match status" value="1"/>
</dbReference>
<gene>
    <name evidence="3" type="ORF">E4O86_15600</name>
</gene>
<evidence type="ECO:0000256" key="2">
    <source>
        <dbReference type="SAM" id="SignalP"/>
    </source>
</evidence>
<dbReference type="PANTHER" id="PTHR33376:SF5">
    <property type="entry name" value="EXTRACYTOPLASMIC SOLUTE RECEPTOR PROTEIN"/>
    <property type="match status" value="1"/>
</dbReference>
<dbReference type="AlphaFoldDB" id="A0A964T875"/>
<organism evidence="3 4">
    <name type="scientific">Propylenella binzhouense</name>
    <dbReference type="NCBI Taxonomy" id="2555902"/>
    <lineage>
        <taxon>Bacteria</taxon>
        <taxon>Pseudomonadati</taxon>
        <taxon>Pseudomonadota</taxon>
        <taxon>Alphaproteobacteria</taxon>
        <taxon>Hyphomicrobiales</taxon>
        <taxon>Propylenellaceae</taxon>
        <taxon>Propylenella</taxon>
    </lineage>
</organism>
<dbReference type="EMBL" id="SPKJ01000061">
    <property type="protein sequence ID" value="MYZ49137.1"/>
    <property type="molecule type" value="Genomic_DNA"/>
</dbReference>
<dbReference type="PANTHER" id="PTHR33376">
    <property type="match status" value="1"/>
</dbReference>
<dbReference type="NCBIfam" id="NF037995">
    <property type="entry name" value="TRAP_S1"/>
    <property type="match status" value="1"/>
</dbReference>
<accession>A0A964T875</accession>
<name>A0A964T875_9HYPH</name>
<evidence type="ECO:0000256" key="1">
    <source>
        <dbReference type="ARBA" id="ARBA00022729"/>
    </source>
</evidence>
<dbReference type="InterPro" id="IPR018389">
    <property type="entry name" value="DctP_fam"/>
</dbReference>
<proteinExistence type="predicted"/>
<feature type="signal peptide" evidence="2">
    <location>
        <begin position="1"/>
        <end position="27"/>
    </location>
</feature>
<dbReference type="InterPro" id="IPR038404">
    <property type="entry name" value="TRAP_DctP_sf"/>
</dbReference>
<comment type="caution">
    <text evidence="3">The sequence shown here is derived from an EMBL/GenBank/DDBJ whole genome shotgun (WGS) entry which is preliminary data.</text>
</comment>
<sequence length="330" mass="36244">MMRLIRSLALAVSAALFALPASAPASAKEYRLLSSWDQNYAYNPYILDPFVEAVKKATDGRVSISISGPEAVPPFEQVEPVGAGVFDFLFTHGAYHFGTSPIMTVADALEGDLAKVRESGLFDVLDKHYQQFGLKLVVLPVTPEGAYHIILRQPVSPEGDLRGRKIRGSLTYKGVIEMLGGVLVVLPPSEIYTGLEKGLVDGAAWPIIGALDYNWYEVAKYLLRPAFGVNYEPIFMNLNAWNALDKADQDAITKVGHDIEDSWYAESPAVWKKEEDALLAKGMTITEMGDAQKAKLREAWSTSLWAMAAEKNPTATKELLEFARSKGMAQ</sequence>
<evidence type="ECO:0000313" key="3">
    <source>
        <dbReference type="EMBL" id="MYZ49137.1"/>
    </source>
</evidence>